<dbReference type="EMBL" id="JACAZI010000002">
    <property type="protein sequence ID" value="KAF7369581.1"/>
    <property type="molecule type" value="Genomic_DNA"/>
</dbReference>
<name>A0A8H7DFJ1_9AGAR</name>
<reference evidence="1" key="1">
    <citation type="submission" date="2020-05" db="EMBL/GenBank/DDBJ databases">
        <title>Mycena genomes resolve the evolution of fungal bioluminescence.</title>
        <authorList>
            <person name="Tsai I.J."/>
        </authorList>
    </citation>
    <scope>NUCLEOTIDE SEQUENCE</scope>
    <source>
        <strain evidence="1">CCC161011</strain>
    </source>
</reference>
<dbReference type="AlphaFoldDB" id="A0A8H7DFJ1"/>
<organism evidence="1 2">
    <name type="scientific">Mycena venus</name>
    <dbReference type="NCBI Taxonomy" id="2733690"/>
    <lineage>
        <taxon>Eukaryota</taxon>
        <taxon>Fungi</taxon>
        <taxon>Dikarya</taxon>
        <taxon>Basidiomycota</taxon>
        <taxon>Agaricomycotina</taxon>
        <taxon>Agaricomycetes</taxon>
        <taxon>Agaricomycetidae</taxon>
        <taxon>Agaricales</taxon>
        <taxon>Marasmiineae</taxon>
        <taxon>Mycenaceae</taxon>
        <taxon>Mycena</taxon>
    </lineage>
</organism>
<gene>
    <name evidence="1" type="ORF">MVEN_00288800</name>
</gene>
<evidence type="ECO:0000313" key="2">
    <source>
        <dbReference type="Proteomes" id="UP000620124"/>
    </source>
</evidence>
<comment type="caution">
    <text evidence="1">The sequence shown here is derived from an EMBL/GenBank/DDBJ whole genome shotgun (WGS) entry which is preliminary data.</text>
</comment>
<sequence>MPVPTGSHSASKPHFETIAASLDTTPALDPRHPLTERSLIGPSASVISTIASISWTRSCRPQSYQTTLFSLLHLNDCEFDTCERDIAIPPFRVPIAPSRLAKASCTTFTATIRTARRPPGVPQQHSYCEAITARLMRSAPTTSPQTPYPHPQHQAPEHAIRHAAGAVVPRRACCPSFDPRAQWRFTSDPHSWDVRHDCPCAAPAALIPRRTRSFLYLSPATTISAHPHSPARRLPLSRSPSTICTTTRVPRTSRVRSTCYRRSASPPFYSLPRGVPRPSSAGFRSHLDAWAWRIPSWTHTTTGVLSAYQAFLLAACHSLLPRSL</sequence>
<dbReference type="Proteomes" id="UP000620124">
    <property type="component" value="Unassembled WGS sequence"/>
</dbReference>
<accession>A0A8H7DFJ1</accession>
<evidence type="ECO:0000313" key="1">
    <source>
        <dbReference type="EMBL" id="KAF7369581.1"/>
    </source>
</evidence>
<keyword evidence="2" id="KW-1185">Reference proteome</keyword>
<protein>
    <submittedName>
        <fullName evidence="1">Uncharacterized protein</fullName>
    </submittedName>
</protein>
<proteinExistence type="predicted"/>